<feature type="compositionally biased region" description="Basic and acidic residues" evidence="1">
    <location>
        <begin position="9"/>
        <end position="19"/>
    </location>
</feature>
<accession>A0A9K3GM15</accession>
<evidence type="ECO:0000256" key="1">
    <source>
        <dbReference type="SAM" id="MobiDB-lite"/>
    </source>
</evidence>
<evidence type="ECO:0000313" key="2">
    <source>
        <dbReference type="EMBL" id="GIQ88769.1"/>
    </source>
</evidence>
<feature type="region of interest" description="Disordered" evidence="1">
    <location>
        <begin position="1"/>
        <end position="29"/>
    </location>
</feature>
<reference evidence="2 3" key="1">
    <citation type="journal article" date="2018" name="PLoS ONE">
        <title>The draft genome of Kipferlia bialata reveals reductive genome evolution in fornicate parasites.</title>
        <authorList>
            <person name="Tanifuji G."/>
            <person name="Takabayashi S."/>
            <person name="Kume K."/>
            <person name="Takagi M."/>
            <person name="Nakayama T."/>
            <person name="Kamikawa R."/>
            <person name="Inagaki Y."/>
            <person name="Hashimoto T."/>
        </authorList>
    </citation>
    <scope>NUCLEOTIDE SEQUENCE [LARGE SCALE GENOMIC DNA]</scope>
    <source>
        <strain evidence="2">NY0173</strain>
    </source>
</reference>
<comment type="caution">
    <text evidence="2">The sequence shown here is derived from an EMBL/GenBank/DDBJ whole genome shotgun (WGS) entry which is preliminary data.</text>
</comment>
<dbReference type="AlphaFoldDB" id="A0A9K3GM15"/>
<keyword evidence="3" id="KW-1185">Reference proteome</keyword>
<name>A0A9K3GM15_9EUKA</name>
<evidence type="ECO:0000313" key="3">
    <source>
        <dbReference type="Proteomes" id="UP000265618"/>
    </source>
</evidence>
<sequence>HLYTYSPSLERERERRGEDGSGWEDLSESAVPSLSHSGCLEKVNIVVHDRYNYYQQHTRTRIDVYLKADVLPLVLGQYIVLVRDDRKEYLVYDTVSGGWEVWENELGMVPGSYAQRPDGSIVYREEGTRVGYGEAEAPTVMYPHSSMRWAQT</sequence>
<dbReference type="Proteomes" id="UP000265618">
    <property type="component" value="Unassembled WGS sequence"/>
</dbReference>
<protein>
    <submittedName>
        <fullName evidence="2">Uncharacterized protein</fullName>
    </submittedName>
</protein>
<feature type="non-terminal residue" evidence="2">
    <location>
        <position position="152"/>
    </location>
</feature>
<organism evidence="2 3">
    <name type="scientific">Kipferlia bialata</name>
    <dbReference type="NCBI Taxonomy" id="797122"/>
    <lineage>
        <taxon>Eukaryota</taxon>
        <taxon>Metamonada</taxon>
        <taxon>Carpediemonas-like organisms</taxon>
        <taxon>Kipferlia</taxon>
    </lineage>
</organism>
<dbReference type="EMBL" id="BDIP01004368">
    <property type="protein sequence ID" value="GIQ88769.1"/>
    <property type="molecule type" value="Genomic_DNA"/>
</dbReference>
<proteinExistence type="predicted"/>
<gene>
    <name evidence="2" type="ORF">KIPB_011096</name>
</gene>